<proteinExistence type="predicted"/>
<reference evidence="6 7" key="1">
    <citation type="journal article" date="2020" name="Mol. Plant">
        <title>The Chromosome-Based Rubber Tree Genome Provides New Insights into Spurge Genome Evolution and Rubber Biosynthesis.</title>
        <authorList>
            <person name="Liu J."/>
            <person name="Shi C."/>
            <person name="Shi C.C."/>
            <person name="Li W."/>
            <person name="Zhang Q.J."/>
            <person name="Zhang Y."/>
            <person name="Li K."/>
            <person name="Lu H.F."/>
            <person name="Shi C."/>
            <person name="Zhu S.T."/>
            <person name="Xiao Z.Y."/>
            <person name="Nan H."/>
            <person name="Yue Y."/>
            <person name="Zhu X.G."/>
            <person name="Wu Y."/>
            <person name="Hong X.N."/>
            <person name="Fan G.Y."/>
            <person name="Tong Y."/>
            <person name="Zhang D."/>
            <person name="Mao C.L."/>
            <person name="Liu Y.L."/>
            <person name="Hao S.J."/>
            <person name="Liu W.Q."/>
            <person name="Lv M.Q."/>
            <person name="Zhang H.B."/>
            <person name="Liu Y."/>
            <person name="Hu-Tang G.R."/>
            <person name="Wang J.P."/>
            <person name="Wang J.H."/>
            <person name="Sun Y.H."/>
            <person name="Ni S.B."/>
            <person name="Chen W.B."/>
            <person name="Zhang X.C."/>
            <person name="Jiao Y.N."/>
            <person name="Eichler E.E."/>
            <person name="Li G.H."/>
            <person name="Liu X."/>
            <person name="Gao L.Z."/>
        </authorList>
    </citation>
    <scope>NUCLEOTIDE SEQUENCE [LARGE SCALE GENOMIC DNA]</scope>
    <source>
        <strain evidence="7">cv. GT1</strain>
        <tissue evidence="6">Leaf</tissue>
    </source>
</reference>
<evidence type="ECO:0000313" key="7">
    <source>
        <dbReference type="Proteomes" id="UP000467840"/>
    </source>
</evidence>
<comment type="caution">
    <text evidence="6">The sequence shown here is derived from an EMBL/GenBank/DDBJ whole genome shotgun (WGS) entry which is preliminary data.</text>
</comment>
<protein>
    <submittedName>
        <fullName evidence="6">Uncharacterized protein</fullName>
    </submittedName>
</protein>
<dbReference type="Proteomes" id="UP000467840">
    <property type="component" value="Chromosome 8"/>
</dbReference>
<comment type="subcellular location">
    <subcellularLocation>
        <location evidence="1">Membrane</location>
        <topology evidence="1">Multi-pass membrane protein</topology>
    </subcellularLocation>
</comment>
<keyword evidence="3" id="KW-0812">Transmembrane</keyword>
<evidence type="ECO:0000256" key="5">
    <source>
        <dbReference type="ARBA" id="ARBA00023136"/>
    </source>
</evidence>
<accession>A0A6A6KLG5</accession>
<dbReference type="EMBL" id="JAAGAX010000016">
    <property type="protein sequence ID" value="KAF2288926.1"/>
    <property type="molecule type" value="Genomic_DNA"/>
</dbReference>
<name>A0A6A6KLG5_HEVBR</name>
<evidence type="ECO:0000256" key="2">
    <source>
        <dbReference type="ARBA" id="ARBA00022448"/>
    </source>
</evidence>
<keyword evidence="2" id="KW-0813">Transport</keyword>
<keyword evidence="5" id="KW-0472">Membrane</keyword>
<evidence type="ECO:0000256" key="3">
    <source>
        <dbReference type="ARBA" id="ARBA00022692"/>
    </source>
</evidence>
<organism evidence="6 7">
    <name type="scientific">Hevea brasiliensis</name>
    <name type="common">Para rubber tree</name>
    <name type="synonym">Siphonia brasiliensis</name>
    <dbReference type="NCBI Taxonomy" id="3981"/>
    <lineage>
        <taxon>Eukaryota</taxon>
        <taxon>Viridiplantae</taxon>
        <taxon>Streptophyta</taxon>
        <taxon>Embryophyta</taxon>
        <taxon>Tracheophyta</taxon>
        <taxon>Spermatophyta</taxon>
        <taxon>Magnoliopsida</taxon>
        <taxon>eudicotyledons</taxon>
        <taxon>Gunneridae</taxon>
        <taxon>Pentapetalae</taxon>
        <taxon>rosids</taxon>
        <taxon>fabids</taxon>
        <taxon>Malpighiales</taxon>
        <taxon>Euphorbiaceae</taxon>
        <taxon>Crotonoideae</taxon>
        <taxon>Micrandreae</taxon>
        <taxon>Hevea</taxon>
    </lineage>
</organism>
<evidence type="ECO:0000256" key="4">
    <source>
        <dbReference type="ARBA" id="ARBA00022989"/>
    </source>
</evidence>
<sequence>MRNSQASSANPVKAVLSKVASQLNLEQDNCKKILKGITGSIGPGEILDLMPLREEQFVHRIGLTRDDVLFPQLTVDETLVFAAFLRLPGNMSQQQKYARLEPKEKEESHRLEKAPEYLLAIQFKKEWTLAICDTVEENIQRKA</sequence>
<evidence type="ECO:0000313" key="6">
    <source>
        <dbReference type="EMBL" id="KAF2288926.1"/>
    </source>
</evidence>
<dbReference type="AlphaFoldDB" id="A0A6A6KLG5"/>
<dbReference type="PANTHER" id="PTHR48041">
    <property type="entry name" value="ABC TRANSPORTER G FAMILY MEMBER 28"/>
    <property type="match status" value="1"/>
</dbReference>
<dbReference type="GO" id="GO:0016020">
    <property type="term" value="C:membrane"/>
    <property type="evidence" value="ECO:0007669"/>
    <property type="project" value="UniProtKB-SubCell"/>
</dbReference>
<gene>
    <name evidence="6" type="ORF">GH714_022850</name>
</gene>
<evidence type="ECO:0000256" key="1">
    <source>
        <dbReference type="ARBA" id="ARBA00004141"/>
    </source>
</evidence>
<dbReference type="InterPro" id="IPR050352">
    <property type="entry name" value="ABCG_transporters"/>
</dbReference>
<dbReference type="PANTHER" id="PTHR48041:SF135">
    <property type="entry name" value="ABC TRANSPORTER G FAMILY MEMBER 26"/>
    <property type="match status" value="1"/>
</dbReference>
<keyword evidence="7" id="KW-1185">Reference proteome</keyword>
<dbReference type="GO" id="GO:0042626">
    <property type="term" value="F:ATPase-coupled transmembrane transporter activity"/>
    <property type="evidence" value="ECO:0007669"/>
    <property type="project" value="TreeGrafter"/>
</dbReference>
<keyword evidence="4" id="KW-1133">Transmembrane helix</keyword>